<dbReference type="EC" id="3.5.4.4" evidence="1"/>
<dbReference type="Proteomes" id="UP001163223">
    <property type="component" value="Chromosome"/>
</dbReference>
<proteinExistence type="predicted"/>
<accession>A0ACD4NT74</accession>
<evidence type="ECO:0000313" key="2">
    <source>
        <dbReference type="Proteomes" id="UP001163223"/>
    </source>
</evidence>
<dbReference type="EMBL" id="CP113520">
    <property type="protein sequence ID" value="WAJ30119.1"/>
    <property type="molecule type" value="Genomic_DNA"/>
</dbReference>
<organism evidence="1 2">
    <name type="scientific">Antarcticirhabdus aurantiaca</name>
    <dbReference type="NCBI Taxonomy" id="2606717"/>
    <lineage>
        <taxon>Bacteria</taxon>
        <taxon>Pseudomonadati</taxon>
        <taxon>Pseudomonadota</taxon>
        <taxon>Alphaproteobacteria</taxon>
        <taxon>Hyphomicrobiales</taxon>
        <taxon>Aurantimonadaceae</taxon>
        <taxon>Antarcticirhabdus</taxon>
    </lineage>
</organism>
<reference evidence="1" key="1">
    <citation type="submission" date="2022-11" db="EMBL/GenBank/DDBJ databases">
        <title>beta-Carotene-producing bacterium, Jeongeuplla avenae sp. nov., alleviates the salt stress of Arabidopsis seedlings.</title>
        <authorList>
            <person name="Jiang L."/>
            <person name="Lee J."/>
        </authorList>
    </citation>
    <scope>NUCLEOTIDE SEQUENCE</scope>
    <source>
        <strain evidence="1">DY_R2A_6</strain>
    </source>
</reference>
<keyword evidence="2" id="KW-1185">Reference proteome</keyword>
<keyword evidence="1" id="KW-0378">Hydrolase</keyword>
<protein>
    <submittedName>
        <fullName evidence="1">Adenosine deaminase</fullName>
        <ecNumber evidence="1">3.5.4.4</ecNumber>
    </submittedName>
</protein>
<gene>
    <name evidence="1" type="ORF">OXU80_07905</name>
</gene>
<name>A0ACD4NT74_9HYPH</name>
<sequence length="346" mass="36396">MTIADRLAAAAADQPAAPFPKAEIHCHVEGAAPVALARELAARAGRSLDGIVSGETYRWQDFDSFLAAYDAVAGLFKTPEDYERLALDYLSGLARQGAIYSELFVSPDHARAAGLAPADYIRALGRGAKAAEDAHGIVCRLIVVAIRHLGPERAVEAARFARDPAFTGLVTGFGLAGNERSHAPRAFAPAFDVAREAGLGLTAHAGEFAGADGVRETLDALKVSRLGHGVRAVEDEDLVRRIVAEGIVLETCPGSNIALGVYPSLDAHPLPVLARAGVRLTVNSDDPPFFATDLSREYELAAAMGLDAARRAGLTRTAIEAAFVDEPTRGRLLERLSASLISLGSG</sequence>
<evidence type="ECO:0000313" key="1">
    <source>
        <dbReference type="EMBL" id="WAJ30119.1"/>
    </source>
</evidence>